<evidence type="ECO:0000313" key="1">
    <source>
        <dbReference type="EMBL" id="KKL36548.1"/>
    </source>
</evidence>
<sequence length="111" mass="12010">MVWGSGISMSRKLTLERPVSSPVTISASQPWRSVPDIAKMSSKSASITATTRLSAEMGTISPFGNWTYRLLHIHGSPLARQGGDKGGLRLWRGRYLGTAARCAGGRNRKPL</sequence>
<dbReference type="Proteomes" id="UP000034400">
    <property type="component" value="Unassembled WGS sequence"/>
</dbReference>
<dbReference type="AlphaFoldDB" id="A0ABD4AQ58"/>
<proteinExistence type="predicted"/>
<organism evidence="1 2">
    <name type="scientific">Burkholderia contaminans LMG 23361</name>
    <dbReference type="NCBI Taxonomy" id="1334628"/>
    <lineage>
        <taxon>Bacteria</taxon>
        <taxon>Pseudomonadati</taxon>
        <taxon>Pseudomonadota</taxon>
        <taxon>Betaproteobacteria</taxon>
        <taxon>Burkholderiales</taxon>
        <taxon>Burkholderiaceae</taxon>
        <taxon>Burkholderia</taxon>
        <taxon>Burkholderia cepacia complex</taxon>
    </lineage>
</organism>
<name>A0ABD4AQ58_9BURK</name>
<gene>
    <name evidence="1" type="ORF">WR31_25595</name>
</gene>
<accession>A0ABD4AQ58</accession>
<protein>
    <submittedName>
        <fullName evidence="1">Uncharacterized protein</fullName>
    </submittedName>
</protein>
<reference evidence="1 2" key="1">
    <citation type="submission" date="2015-03" db="EMBL/GenBank/DDBJ databases">
        <title>Draft genome sequences of the Burkholderia contaminans strains LMG 23361 and FFH2055 and Burkholderia cenocepacia K56-2.</title>
        <authorList>
            <person name="Bloodworth R.A."/>
            <person name="Selin C."/>
            <person name="Lopez De Volder M.A."/>
            <person name="Degrossi J."/>
            <person name="Drevinek P."/>
            <person name="Galanternik L."/>
            <person name="Cardona S.T."/>
        </authorList>
    </citation>
    <scope>NUCLEOTIDE SEQUENCE [LARGE SCALE GENOMIC DNA]</scope>
    <source>
        <strain evidence="1 2">LMG 23361</strain>
    </source>
</reference>
<dbReference type="EMBL" id="LASD01000010">
    <property type="protein sequence ID" value="KKL36548.1"/>
    <property type="molecule type" value="Genomic_DNA"/>
</dbReference>
<comment type="caution">
    <text evidence="1">The sequence shown here is derived from an EMBL/GenBank/DDBJ whole genome shotgun (WGS) entry which is preliminary data.</text>
</comment>
<evidence type="ECO:0000313" key="2">
    <source>
        <dbReference type="Proteomes" id="UP000034400"/>
    </source>
</evidence>